<dbReference type="SUPFAM" id="SSF63829">
    <property type="entry name" value="Calcium-dependent phosphotriesterase"/>
    <property type="match status" value="1"/>
</dbReference>
<dbReference type="eggNOG" id="ENOG502RZSA">
    <property type="taxonomic scope" value="Eukaryota"/>
</dbReference>
<dbReference type="PANTHER" id="PTHR47064">
    <property type="entry name" value="PUTATIVE (AFU_ORTHOLOGUE AFUA_1G08990)-RELATED"/>
    <property type="match status" value="1"/>
</dbReference>
<dbReference type="EMBL" id="KI912112">
    <property type="protein sequence ID" value="ETS81512.1"/>
    <property type="molecule type" value="Genomic_DNA"/>
</dbReference>
<keyword evidence="3" id="KW-1185">Reference proteome</keyword>
<evidence type="ECO:0000313" key="3">
    <source>
        <dbReference type="Proteomes" id="UP000030651"/>
    </source>
</evidence>
<dbReference type="GeneID" id="19271527"/>
<accession>W3X7Y5</accession>
<dbReference type="Gene3D" id="2.120.10.30">
    <property type="entry name" value="TolB, C-terminal domain"/>
    <property type="match status" value="1"/>
</dbReference>
<protein>
    <recommendedName>
        <fullName evidence="1">SMP-30/Gluconolactonase/LRE-like region domain-containing protein</fullName>
    </recommendedName>
</protein>
<dbReference type="PANTHER" id="PTHR47064:SF2">
    <property type="entry name" value="SMP-30_GLUCONOLACTONASE_LRE-LIKE REGION DOMAIN-CONTAINING PROTEIN-RELATED"/>
    <property type="match status" value="1"/>
</dbReference>
<evidence type="ECO:0000313" key="2">
    <source>
        <dbReference type="EMBL" id="ETS81512.1"/>
    </source>
</evidence>
<dbReference type="Proteomes" id="UP000030651">
    <property type="component" value="Unassembled WGS sequence"/>
</dbReference>
<gene>
    <name evidence="2" type="ORF">PFICI_06514</name>
</gene>
<dbReference type="InterPro" id="IPR052988">
    <property type="entry name" value="Oryzine_lactonohydrolase"/>
</dbReference>
<organism evidence="2 3">
    <name type="scientific">Pestalotiopsis fici (strain W106-1 / CGMCC3.15140)</name>
    <dbReference type="NCBI Taxonomy" id="1229662"/>
    <lineage>
        <taxon>Eukaryota</taxon>
        <taxon>Fungi</taxon>
        <taxon>Dikarya</taxon>
        <taxon>Ascomycota</taxon>
        <taxon>Pezizomycotina</taxon>
        <taxon>Sordariomycetes</taxon>
        <taxon>Xylariomycetidae</taxon>
        <taxon>Amphisphaeriales</taxon>
        <taxon>Sporocadaceae</taxon>
        <taxon>Pestalotiopsis</taxon>
    </lineage>
</organism>
<proteinExistence type="predicted"/>
<dbReference type="HOGENOM" id="CLU_036110_1_3_1"/>
<name>W3X7Y5_PESFW</name>
<dbReference type="Pfam" id="PF08450">
    <property type="entry name" value="SGL"/>
    <property type="match status" value="1"/>
</dbReference>
<dbReference type="AlphaFoldDB" id="W3X7Y5"/>
<dbReference type="OMA" id="PIYGSKQ"/>
<sequence>MAQSWVRQHDDAFQGILGPSPQLHVLIEVDEYPFAHEAGVFIPDTNELFITSNQFSGPSGERKVQISKCVLDRSTGRMTREEISNELIQMANGGVNFHDGILFCAQGSMTAPSGLFRMASKPPYDTAPVVTSFLGRPFNSVNDVVVQSDGSIWFTDPIYGFEQGYRPPPSLPSQVYRYDPSSQGIRAMADGFGRPNGLCFSPDETTLYVTDTDRVHGDGSVDDSRVSSIYAFDIVQYHGQPSLVNRRLFAMADAGIPDGIKCDMTGNVYSGCGDGLNVWSPGGFLLGKILVDGGCANFCFGRDGEVFILNEHRLWRAQLAPTVKGALLKI</sequence>
<reference evidence="3" key="1">
    <citation type="journal article" date="2015" name="BMC Genomics">
        <title>Genomic and transcriptomic analysis of the endophytic fungus Pestalotiopsis fici reveals its lifestyle and high potential for synthesis of natural products.</title>
        <authorList>
            <person name="Wang X."/>
            <person name="Zhang X."/>
            <person name="Liu L."/>
            <person name="Xiang M."/>
            <person name="Wang W."/>
            <person name="Sun X."/>
            <person name="Che Y."/>
            <person name="Guo L."/>
            <person name="Liu G."/>
            <person name="Guo L."/>
            <person name="Wang C."/>
            <person name="Yin W.B."/>
            <person name="Stadler M."/>
            <person name="Zhang X."/>
            <person name="Liu X."/>
        </authorList>
    </citation>
    <scope>NUCLEOTIDE SEQUENCE [LARGE SCALE GENOMIC DNA]</scope>
    <source>
        <strain evidence="3">W106-1 / CGMCC3.15140</strain>
    </source>
</reference>
<dbReference type="InterPro" id="IPR013658">
    <property type="entry name" value="SGL"/>
</dbReference>
<evidence type="ECO:0000259" key="1">
    <source>
        <dbReference type="Pfam" id="PF08450"/>
    </source>
</evidence>
<feature type="domain" description="SMP-30/Gluconolactonase/LRE-like region" evidence="1">
    <location>
        <begin position="124"/>
        <end position="301"/>
    </location>
</feature>
<dbReference type="STRING" id="1229662.W3X7Y5"/>
<dbReference type="OrthoDB" id="423498at2759"/>
<dbReference type="KEGG" id="pfy:PFICI_06514"/>
<dbReference type="InterPro" id="IPR011042">
    <property type="entry name" value="6-blade_b-propeller_TolB-like"/>
</dbReference>
<dbReference type="InParanoid" id="W3X7Y5"/>
<dbReference type="RefSeq" id="XP_007833286.1">
    <property type="nucleotide sequence ID" value="XM_007835095.1"/>
</dbReference>